<gene>
    <name evidence="6" type="ORF">A2649_02310</name>
</gene>
<dbReference type="PROSITE" id="PS01149">
    <property type="entry name" value="PSI_RSU"/>
    <property type="match status" value="1"/>
</dbReference>
<dbReference type="GO" id="GO:0120159">
    <property type="term" value="F:rRNA pseudouridine synthase activity"/>
    <property type="evidence" value="ECO:0007669"/>
    <property type="project" value="UniProtKB-ARBA"/>
</dbReference>
<reference evidence="6 7" key="1">
    <citation type="journal article" date="2016" name="Nat. Commun.">
        <title>Thousands of microbial genomes shed light on interconnected biogeochemical processes in an aquifer system.</title>
        <authorList>
            <person name="Anantharaman K."/>
            <person name="Brown C.T."/>
            <person name="Hug L.A."/>
            <person name="Sharon I."/>
            <person name="Castelle C.J."/>
            <person name="Probst A.J."/>
            <person name="Thomas B.C."/>
            <person name="Singh A."/>
            <person name="Wilkins M.J."/>
            <person name="Karaoz U."/>
            <person name="Brodie E.L."/>
            <person name="Williams K.H."/>
            <person name="Hubbard S.S."/>
            <person name="Banfield J.F."/>
        </authorList>
    </citation>
    <scope>NUCLEOTIDE SEQUENCE [LARGE SCALE GENOMIC DNA]</scope>
</reference>
<dbReference type="STRING" id="1802661.A2649_02310"/>
<evidence type="ECO:0000313" key="6">
    <source>
        <dbReference type="EMBL" id="OGM98828.1"/>
    </source>
</evidence>
<sequence>MRINQYLAWQKHSTRRDGDELVQKKQVTINGRFAELSDKVNENDVVEVLKSKKPKNYLYFAYNKPAGETTDTPVFLNKEIFPLGRLDKDSHGLMLLTNDGRVTDRLLNPEYAHEKEYVVIVKEKLRPNFKQKMEAGVDIEGYLTKKCKVEILNNFTFKITMTEGKKHQIRRMCVALYNEVRDLKRTKILNIELGNLPPGSHRTIESKELGFFLKSIGL</sequence>
<dbReference type="PANTHER" id="PTHR47683">
    <property type="entry name" value="PSEUDOURIDINE SYNTHASE FAMILY PROTEIN-RELATED"/>
    <property type="match status" value="1"/>
</dbReference>
<comment type="caution">
    <text evidence="6">The sequence shown here is derived from an EMBL/GenBank/DDBJ whole genome shotgun (WGS) entry which is preliminary data.</text>
</comment>
<evidence type="ECO:0000256" key="2">
    <source>
        <dbReference type="ARBA" id="ARBA00023235"/>
    </source>
</evidence>
<dbReference type="SUPFAM" id="SSF55120">
    <property type="entry name" value="Pseudouridine synthase"/>
    <property type="match status" value="1"/>
</dbReference>
<dbReference type="EMBL" id="MGJB01000008">
    <property type="protein sequence ID" value="OGM98828.1"/>
    <property type="molecule type" value="Genomic_DNA"/>
</dbReference>
<dbReference type="Pfam" id="PF01479">
    <property type="entry name" value="S4"/>
    <property type="match status" value="1"/>
</dbReference>
<evidence type="ECO:0000256" key="4">
    <source>
        <dbReference type="RuleBase" id="RU003887"/>
    </source>
</evidence>
<dbReference type="CDD" id="cd00165">
    <property type="entry name" value="S4"/>
    <property type="match status" value="1"/>
</dbReference>
<dbReference type="AlphaFoldDB" id="A0A1F8EFJ6"/>
<dbReference type="PROSITE" id="PS50889">
    <property type="entry name" value="S4"/>
    <property type="match status" value="1"/>
</dbReference>
<dbReference type="InterPro" id="IPR020103">
    <property type="entry name" value="PsdUridine_synth_cat_dom_sf"/>
</dbReference>
<keyword evidence="3" id="KW-0694">RNA-binding</keyword>
<dbReference type="Gene3D" id="3.10.290.10">
    <property type="entry name" value="RNA-binding S4 domain"/>
    <property type="match status" value="1"/>
</dbReference>
<dbReference type="Pfam" id="PF00849">
    <property type="entry name" value="PseudoU_synth_2"/>
    <property type="match status" value="1"/>
</dbReference>
<dbReference type="SUPFAM" id="SSF55174">
    <property type="entry name" value="Alpha-L RNA-binding motif"/>
    <property type="match status" value="1"/>
</dbReference>
<dbReference type="InterPro" id="IPR002942">
    <property type="entry name" value="S4_RNA-bd"/>
</dbReference>
<dbReference type="InterPro" id="IPR042092">
    <property type="entry name" value="PsdUridine_s_RsuA/RluB/E/F_cat"/>
</dbReference>
<dbReference type="InterPro" id="IPR036986">
    <property type="entry name" value="S4_RNA-bd_sf"/>
</dbReference>
<organism evidence="6 7">
    <name type="scientific">Candidatus Yanofskybacteria bacterium RIFCSPHIGHO2_01_FULL_41_26</name>
    <dbReference type="NCBI Taxonomy" id="1802661"/>
    <lineage>
        <taxon>Bacteria</taxon>
        <taxon>Candidatus Yanofskyibacteriota</taxon>
    </lineage>
</organism>
<dbReference type="Proteomes" id="UP000176893">
    <property type="component" value="Unassembled WGS sequence"/>
</dbReference>
<dbReference type="Gene3D" id="3.30.70.1560">
    <property type="entry name" value="Alpha-L RNA-binding motif"/>
    <property type="match status" value="1"/>
</dbReference>
<accession>A0A1F8EFJ6</accession>
<proteinExistence type="inferred from homology"/>
<evidence type="ECO:0000259" key="5">
    <source>
        <dbReference type="SMART" id="SM00363"/>
    </source>
</evidence>
<dbReference type="InterPro" id="IPR018496">
    <property type="entry name" value="PsdUridine_synth_RsuA/RluB_CS"/>
</dbReference>
<dbReference type="SMART" id="SM00363">
    <property type="entry name" value="S4"/>
    <property type="match status" value="1"/>
</dbReference>
<evidence type="ECO:0000256" key="3">
    <source>
        <dbReference type="PROSITE-ProRule" id="PRU00182"/>
    </source>
</evidence>
<dbReference type="InterPro" id="IPR020094">
    <property type="entry name" value="TruA/RsuA/RluB/E/F_N"/>
</dbReference>
<dbReference type="InterPro" id="IPR000748">
    <property type="entry name" value="PsdUridine_synth_RsuA/RluB/E/F"/>
</dbReference>
<evidence type="ECO:0000313" key="7">
    <source>
        <dbReference type="Proteomes" id="UP000176893"/>
    </source>
</evidence>
<dbReference type="GO" id="GO:0003723">
    <property type="term" value="F:RNA binding"/>
    <property type="evidence" value="ECO:0007669"/>
    <property type="project" value="UniProtKB-KW"/>
</dbReference>
<dbReference type="GO" id="GO:0000455">
    <property type="term" value="P:enzyme-directed rRNA pseudouridine synthesis"/>
    <property type="evidence" value="ECO:0007669"/>
    <property type="project" value="UniProtKB-ARBA"/>
</dbReference>
<dbReference type="NCBIfam" id="TIGR00093">
    <property type="entry name" value="pseudouridine synthase"/>
    <property type="match status" value="1"/>
</dbReference>
<dbReference type="InterPro" id="IPR050343">
    <property type="entry name" value="RsuA_PseudoU_synthase"/>
</dbReference>
<name>A0A1F8EFJ6_9BACT</name>
<dbReference type="Gene3D" id="3.30.70.580">
    <property type="entry name" value="Pseudouridine synthase I, catalytic domain, N-terminal subdomain"/>
    <property type="match status" value="1"/>
</dbReference>
<feature type="domain" description="RNA-binding S4" evidence="5">
    <location>
        <begin position="1"/>
        <end position="66"/>
    </location>
</feature>
<comment type="similarity">
    <text evidence="1 4">Belongs to the pseudouridine synthase RsuA family.</text>
</comment>
<dbReference type="EC" id="5.4.99.-" evidence="4"/>
<evidence type="ECO:0000256" key="1">
    <source>
        <dbReference type="ARBA" id="ARBA00008348"/>
    </source>
</evidence>
<dbReference type="PANTHER" id="PTHR47683:SF2">
    <property type="entry name" value="RNA-BINDING S4 DOMAIN-CONTAINING PROTEIN"/>
    <property type="match status" value="1"/>
</dbReference>
<protein>
    <recommendedName>
        <fullName evidence="4">Pseudouridine synthase</fullName>
        <ecNumber evidence="4">5.4.99.-</ecNumber>
    </recommendedName>
</protein>
<dbReference type="InterPro" id="IPR006145">
    <property type="entry name" value="PsdUridine_synth_RsuA/RluA"/>
</dbReference>
<keyword evidence="2 4" id="KW-0413">Isomerase</keyword>